<proteinExistence type="predicted"/>
<dbReference type="EMBL" id="CM000766">
    <property type="protein sequence ID" value="KXG24587.1"/>
    <property type="molecule type" value="Genomic_DNA"/>
</dbReference>
<name>A0A1B6PG34_SORBI</name>
<dbReference type="Proteomes" id="UP000000768">
    <property type="component" value="Chromosome 7"/>
</dbReference>
<sequence>MNLFARSSDKERLTVIACTQDRCSQVGFSEHGPEVSTRETTALPRLLHVKGPFANILLCRGLTEQRCICSKDFSFSF</sequence>
<dbReference type="InParanoid" id="A0A1B6PG34"/>
<gene>
    <name evidence="1" type="ORF">SORBI_3007G062900</name>
</gene>
<dbReference type="AlphaFoldDB" id="A0A1B6PG34"/>
<reference evidence="1 2" key="1">
    <citation type="journal article" date="2009" name="Nature">
        <title>The Sorghum bicolor genome and the diversification of grasses.</title>
        <authorList>
            <person name="Paterson A.H."/>
            <person name="Bowers J.E."/>
            <person name="Bruggmann R."/>
            <person name="Dubchak I."/>
            <person name="Grimwood J."/>
            <person name="Gundlach H."/>
            <person name="Haberer G."/>
            <person name="Hellsten U."/>
            <person name="Mitros T."/>
            <person name="Poliakov A."/>
            <person name="Schmutz J."/>
            <person name="Spannagl M."/>
            <person name="Tang H."/>
            <person name="Wang X."/>
            <person name="Wicker T."/>
            <person name="Bharti A.K."/>
            <person name="Chapman J."/>
            <person name="Feltus F.A."/>
            <person name="Gowik U."/>
            <person name="Grigoriev I.V."/>
            <person name="Lyons E."/>
            <person name="Maher C.A."/>
            <person name="Martis M."/>
            <person name="Narechania A."/>
            <person name="Otillar R.P."/>
            <person name="Penning B.W."/>
            <person name="Salamov A.A."/>
            <person name="Wang Y."/>
            <person name="Zhang L."/>
            <person name="Carpita N.C."/>
            <person name="Freeling M."/>
            <person name="Gingle A.R."/>
            <person name="Hash C.T."/>
            <person name="Keller B."/>
            <person name="Klein P."/>
            <person name="Kresovich S."/>
            <person name="McCann M.C."/>
            <person name="Ming R."/>
            <person name="Peterson D.G."/>
            <person name="Mehboob-ur-Rahman"/>
            <person name="Ware D."/>
            <person name="Westhoff P."/>
            <person name="Mayer K.F."/>
            <person name="Messing J."/>
            <person name="Rokhsar D.S."/>
        </authorList>
    </citation>
    <scope>NUCLEOTIDE SEQUENCE [LARGE SCALE GENOMIC DNA]</scope>
    <source>
        <strain evidence="2">cv. BTx623</strain>
    </source>
</reference>
<dbReference type="Gramene" id="KXG24587">
    <property type="protein sequence ID" value="KXG24587"/>
    <property type="gene ID" value="SORBI_3007G062900"/>
</dbReference>
<accession>A0A1B6PG34</accession>
<protein>
    <submittedName>
        <fullName evidence="1">Uncharacterized protein</fullName>
    </submittedName>
</protein>
<organism evidence="1 2">
    <name type="scientific">Sorghum bicolor</name>
    <name type="common">Sorghum</name>
    <name type="synonym">Sorghum vulgare</name>
    <dbReference type="NCBI Taxonomy" id="4558"/>
    <lineage>
        <taxon>Eukaryota</taxon>
        <taxon>Viridiplantae</taxon>
        <taxon>Streptophyta</taxon>
        <taxon>Embryophyta</taxon>
        <taxon>Tracheophyta</taxon>
        <taxon>Spermatophyta</taxon>
        <taxon>Magnoliopsida</taxon>
        <taxon>Liliopsida</taxon>
        <taxon>Poales</taxon>
        <taxon>Poaceae</taxon>
        <taxon>PACMAD clade</taxon>
        <taxon>Panicoideae</taxon>
        <taxon>Andropogonodae</taxon>
        <taxon>Andropogoneae</taxon>
        <taxon>Sorghinae</taxon>
        <taxon>Sorghum</taxon>
    </lineage>
</organism>
<keyword evidence="2" id="KW-1185">Reference proteome</keyword>
<evidence type="ECO:0000313" key="2">
    <source>
        <dbReference type="Proteomes" id="UP000000768"/>
    </source>
</evidence>
<evidence type="ECO:0000313" key="1">
    <source>
        <dbReference type="EMBL" id="KXG24587.1"/>
    </source>
</evidence>
<reference evidence="2" key="2">
    <citation type="journal article" date="2018" name="Plant J.">
        <title>The Sorghum bicolor reference genome: improved assembly, gene annotations, a transcriptome atlas, and signatures of genome organization.</title>
        <authorList>
            <person name="McCormick R.F."/>
            <person name="Truong S.K."/>
            <person name="Sreedasyam A."/>
            <person name="Jenkins J."/>
            <person name="Shu S."/>
            <person name="Sims D."/>
            <person name="Kennedy M."/>
            <person name="Amirebrahimi M."/>
            <person name="Weers B.D."/>
            <person name="McKinley B."/>
            <person name="Mattison A."/>
            <person name="Morishige D.T."/>
            <person name="Grimwood J."/>
            <person name="Schmutz J."/>
            <person name="Mullet J.E."/>
        </authorList>
    </citation>
    <scope>NUCLEOTIDE SEQUENCE [LARGE SCALE GENOMIC DNA]</scope>
    <source>
        <strain evidence="2">cv. BTx623</strain>
    </source>
</reference>